<feature type="compositionally biased region" description="Polar residues" evidence="11">
    <location>
        <begin position="25"/>
        <end position="37"/>
    </location>
</feature>
<feature type="domain" description="N-acetyltransferase" evidence="12">
    <location>
        <begin position="152"/>
        <end position="321"/>
    </location>
</feature>
<dbReference type="VEuPathDB" id="AmoebaDB:NfTy_092700"/>
<comment type="similarity">
    <text evidence="6">Belongs to the acetyltransferase family. NAA60 subfamily.</text>
</comment>
<dbReference type="VEuPathDB" id="AmoebaDB:NF0053510"/>
<keyword evidence="2" id="KW-0808">Transferase</keyword>
<dbReference type="PANTHER" id="PTHR14744:SF15">
    <property type="entry name" value="N-ALPHA-ACETYLTRANSFERASE 60"/>
    <property type="match status" value="1"/>
</dbReference>
<feature type="region of interest" description="Disordered" evidence="11">
    <location>
        <begin position="352"/>
        <end position="387"/>
    </location>
</feature>
<dbReference type="GO" id="GO:0000139">
    <property type="term" value="C:Golgi membrane"/>
    <property type="evidence" value="ECO:0007669"/>
    <property type="project" value="TreeGrafter"/>
</dbReference>
<dbReference type="Gene3D" id="3.40.630.30">
    <property type="match status" value="1"/>
</dbReference>
<keyword evidence="3" id="KW-0159">Chromosome partition</keyword>
<feature type="compositionally biased region" description="Polar residues" evidence="11">
    <location>
        <begin position="52"/>
        <end position="78"/>
    </location>
</feature>
<dbReference type="PROSITE" id="PS51186">
    <property type="entry name" value="GNAT"/>
    <property type="match status" value="1"/>
</dbReference>
<dbReference type="InterPro" id="IPR000182">
    <property type="entry name" value="GNAT_dom"/>
</dbReference>
<dbReference type="PANTHER" id="PTHR14744">
    <property type="entry name" value="N-ALPHA-ACETYLTRANSFERASE 60"/>
    <property type="match status" value="1"/>
</dbReference>
<evidence type="ECO:0000256" key="5">
    <source>
        <dbReference type="ARBA" id="ARBA00023315"/>
    </source>
</evidence>
<proteinExistence type="inferred from homology"/>
<evidence type="ECO:0000256" key="4">
    <source>
        <dbReference type="ARBA" id="ARBA00022853"/>
    </source>
</evidence>
<dbReference type="RefSeq" id="XP_044558031.1">
    <property type="nucleotide sequence ID" value="XM_044712388.1"/>
</dbReference>
<evidence type="ECO:0000256" key="7">
    <source>
        <dbReference type="ARBA" id="ARBA00026111"/>
    </source>
</evidence>
<keyword evidence="5" id="KW-0012">Acyltransferase</keyword>
<keyword evidence="14" id="KW-1185">Reference proteome</keyword>
<comment type="catalytic activity">
    <reaction evidence="9">
        <text>L-lysyl-[protein] + acetyl-CoA = N(6)-acetyl-L-lysyl-[protein] + CoA + H(+)</text>
        <dbReference type="Rhea" id="RHEA:45948"/>
        <dbReference type="Rhea" id="RHEA-COMP:9752"/>
        <dbReference type="Rhea" id="RHEA-COMP:10731"/>
        <dbReference type="ChEBI" id="CHEBI:15378"/>
        <dbReference type="ChEBI" id="CHEBI:29969"/>
        <dbReference type="ChEBI" id="CHEBI:57287"/>
        <dbReference type="ChEBI" id="CHEBI:57288"/>
        <dbReference type="ChEBI" id="CHEBI:61930"/>
        <dbReference type="EC" id="2.3.1.48"/>
    </reaction>
</comment>
<dbReference type="GeneID" id="68115743"/>
<sequence>MRPNHHSFGDFSSIHSSGSALFPNSTTITTTGSPSVRNNNNFSFQPPPQPLEMNTTTISTAMTNPSASDQRATNNNDALPSSSASLLLSSFEPSSSSAYYSVMDQAGEDNYRQQQLLLLNNATDSNNHHHHYDSLSSPLHMYNKIIFEDSEYLYRNVTRDDLPSLKKLQQELFPVQYNKQFYLKLLDKSKTYTLLSFSKEHNELIGVCSSSILTEEKQDGGFWHNLFGYPDKCNICYIMTLGVKKNHRRKGLASRMLQILEEVVSAEPYFCTKLTLHCKVDNERALSFYRQNAFFIKEKIDGYYDFGSHMEAAFKLEKNLSIENEHFNSDVNFLGLPSALSGLLTSESRTSIAVPSSSGSTGNFNEVTPMTRTNYNNSSSGSSGGGSSSLGCLSLTLQLWRFFIDSLKIFTKDSLTMLTNSVVTNTSQQHLAHSTLNTTSTPGSVAIPNPRPRIILQIQEQECE</sequence>
<dbReference type="CDD" id="cd04301">
    <property type="entry name" value="NAT_SF"/>
    <property type="match status" value="1"/>
</dbReference>
<evidence type="ECO:0000256" key="9">
    <source>
        <dbReference type="ARBA" id="ARBA00048017"/>
    </source>
</evidence>
<evidence type="ECO:0000256" key="1">
    <source>
        <dbReference type="ARBA" id="ARBA00013184"/>
    </source>
</evidence>
<comment type="catalytic activity">
    <reaction evidence="10">
        <text>N-terminal L-methionyl-[transmembrane protein] + acetyl-CoA = N-terminal N(alpha)-acetyl-L-methionyl-[transmembrane protein] + CoA + H(+)</text>
        <dbReference type="Rhea" id="RHEA:50604"/>
        <dbReference type="Rhea" id="RHEA-COMP:12745"/>
        <dbReference type="Rhea" id="RHEA-COMP:12746"/>
        <dbReference type="ChEBI" id="CHEBI:15378"/>
        <dbReference type="ChEBI" id="CHEBI:57287"/>
        <dbReference type="ChEBI" id="CHEBI:57288"/>
        <dbReference type="ChEBI" id="CHEBI:64731"/>
        <dbReference type="ChEBI" id="CHEBI:133414"/>
        <dbReference type="EC" id="2.3.1.259"/>
    </reaction>
</comment>
<comment type="caution">
    <text evidence="13">The sequence shown here is derived from an EMBL/GenBank/DDBJ whole genome shotgun (WGS) entry which is preliminary data.</text>
</comment>
<dbReference type="OMA" id="YYDFGSH"/>
<dbReference type="Proteomes" id="UP000444721">
    <property type="component" value="Unassembled WGS sequence"/>
</dbReference>
<dbReference type="EMBL" id="VFQX01000061">
    <property type="protein sequence ID" value="KAF0973318.1"/>
    <property type="molecule type" value="Genomic_DNA"/>
</dbReference>
<dbReference type="InterPro" id="IPR045141">
    <property type="entry name" value="NAA60-like"/>
</dbReference>
<feature type="region of interest" description="Disordered" evidence="11">
    <location>
        <begin position="25"/>
        <end position="82"/>
    </location>
</feature>
<evidence type="ECO:0000313" key="13">
    <source>
        <dbReference type="EMBL" id="KAF0973318.1"/>
    </source>
</evidence>
<feature type="compositionally biased region" description="Polar residues" evidence="11">
    <location>
        <begin position="352"/>
        <end position="377"/>
    </location>
</feature>
<dbReference type="InterPro" id="IPR016181">
    <property type="entry name" value="Acyl_CoA_acyltransferase"/>
</dbReference>
<protein>
    <recommendedName>
        <fullName evidence="8">N-alpha-acetyltransferase 60</fullName>
        <ecNumber evidence="7">2.3.1.259</ecNumber>
        <ecNumber evidence="1">2.3.1.48</ecNumber>
    </recommendedName>
</protein>
<dbReference type="VEuPathDB" id="AmoebaDB:FDP41_008525"/>
<evidence type="ECO:0000256" key="3">
    <source>
        <dbReference type="ARBA" id="ARBA00022829"/>
    </source>
</evidence>
<dbReference type="EC" id="2.3.1.48" evidence="1"/>
<evidence type="ECO:0000256" key="2">
    <source>
        <dbReference type="ARBA" id="ARBA00022679"/>
    </source>
</evidence>
<evidence type="ECO:0000256" key="10">
    <source>
        <dbReference type="ARBA" id="ARBA00048848"/>
    </source>
</evidence>
<evidence type="ECO:0000256" key="11">
    <source>
        <dbReference type="SAM" id="MobiDB-lite"/>
    </source>
</evidence>
<dbReference type="GO" id="GO:0004402">
    <property type="term" value="F:histone acetyltransferase activity"/>
    <property type="evidence" value="ECO:0007669"/>
    <property type="project" value="TreeGrafter"/>
</dbReference>
<gene>
    <name evidence="13" type="ORF">FDP41_008525</name>
</gene>
<evidence type="ECO:0000256" key="8">
    <source>
        <dbReference type="ARBA" id="ARBA00026144"/>
    </source>
</evidence>
<evidence type="ECO:0000256" key="6">
    <source>
        <dbReference type="ARBA" id="ARBA00025774"/>
    </source>
</evidence>
<organism evidence="13 14">
    <name type="scientific">Naegleria fowleri</name>
    <name type="common">Brain eating amoeba</name>
    <dbReference type="NCBI Taxonomy" id="5763"/>
    <lineage>
        <taxon>Eukaryota</taxon>
        <taxon>Discoba</taxon>
        <taxon>Heterolobosea</taxon>
        <taxon>Tetramitia</taxon>
        <taxon>Eutetramitia</taxon>
        <taxon>Vahlkampfiidae</taxon>
        <taxon>Naegleria</taxon>
    </lineage>
</organism>
<dbReference type="AlphaFoldDB" id="A0A6A5BH09"/>
<dbReference type="EC" id="2.3.1.259" evidence="7"/>
<name>A0A6A5BH09_NAEFO</name>
<evidence type="ECO:0000259" key="12">
    <source>
        <dbReference type="PROSITE" id="PS51186"/>
    </source>
</evidence>
<dbReference type="GO" id="GO:0007059">
    <property type="term" value="P:chromosome segregation"/>
    <property type="evidence" value="ECO:0007669"/>
    <property type="project" value="UniProtKB-KW"/>
</dbReference>
<dbReference type="GO" id="GO:0120518">
    <property type="term" value="F:protein N-terminal-methionine acetyltransferase activity"/>
    <property type="evidence" value="ECO:0007669"/>
    <property type="project" value="UniProtKB-EC"/>
</dbReference>
<dbReference type="SUPFAM" id="SSF55729">
    <property type="entry name" value="Acyl-CoA N-acyltransferases (Nat)"/>
    <property type="match status" value="1"/>
</dbReference>
<dbReference type="OrthoDB" id="47374at2759"/>
<keyword evidence="4" id="KW-0156">Chromatin regulator</keyword>
<accession>A0A6A5BH09</accession>
<dbReference type="Pfam" id="PF00583">
    <property type="entry name" value="Acetyltransf_1"/>
    <property type="match status" value="1"/>
</dbReference>
<evidence type="ECO:0000313" key="14">
    <source>
        <dbReference type="Proteomes" id="UP000444721"/>
    </source>
</evidence>
<reference evidence="13 14" key="1">
    <citation type="journal article" date="2019" name="Sci. Rep.">
        <title>Nanopore sequencing improves the draft genome of the human pathogenic amoeba Naegleria fowleri.</title>
        <authorList>
            <person name="Liechti N."/>
            <person name="Schurch N."/>
            <person name="Bruggmann R."/>
            <person name="Wittwer M."/>
        </authorList>
    </citation>
    <scope>NUCLEOTIDE SEQUENCE [LARGE SCALE GENOMIC DNA]</scope>
    <source>
        <strain evidence="13 14">ATCC 30894</strain>
    </source>
</reference>